<evidence type="ECO:0000313" key="2">
    <source>
        <dbReference type="EnsemblPlants" id="KQK10569"/>
    </source>
</evidence>
<evidence type="ECO:0000313" key="3">
    <source>
        <dbReference type="Proteomes" id="UP000008810"/>
    </source>
</evidence>
<dbReference type="Proteomes" id="UP000008810">
    <property type="component" value="Chromosome 2"/>
</dbReference>
<dbReference type="EnsemblPlants" id="KQK10569">
    <property type="protein sequence ID" value="KQK10569"/>
    <property type="gene ID" value="BRADI_2g55296v3"/>
</dbReference>
<sequence>MSHPLPDKELSLMSASIPSSPPSCSSKKKKRYRCELFFGKTFVRDEYRQKNPWHPNLQLLNLALRTDRWLHGIRLKDAFPALVACVRPKHVKSRTVREALDGAWLTDVGSNLWGAALQEFLTLWDLSRGIQLVDGAPDSLT</sequence>
<organism evidence="1">
    <name type="scientific">Brachypodium distachyon</name>
    <name type="common">Purple false brome</name>
    <name type="synonym">Trachynia distachya</name>
    <dbReference type="NCBI Taxonomy" id="15368"/>
    <lineage>
        <taxon>Eukaryota</taxon>
        <taxon>Viridiplantae</taxon>
        <taxon>Streptophyta</taxon>
        <taxon>Embryophyta</taxon>
        <taxon>Tracheophyta</taxon>
        <taxon>Spermatophyta</taxon>
        <taxon>Magnoliopsida</taxon>
        <taxon>Liliopsida</taxon>
        <taxon>Poales</taxon>
        <taxon>Poaceae</taxon>
        <taxon>BOP clade</taxon>
        <taxon>Pooideae</taxon>
        <taxon>Stipodae</taxon>
        <taxon>Brachypodieae</taxon>
        <taxon>Brachypodium</taxon>
    </lineage>
</organism>
<name>A0A0Q3KHE1_BRADI</name>
<accession>A0A0Q3KHE1</accession>
<protein>
    <submittedName>
        <fullName evidence="1 2">Uncharacterized protein</fullName>
    </submittedName>
</protein>
<dbReference type="AlphaFoldDB" id="A0A0Q3KHE1"/>
<dbReference type="InParanoid" id="A0A0Q3KHE1"/>
<reference evidence="1" key="2">
    <citation type="submission" date="2017-06" db="EMBL/GenBank/DDBJ databases">
        <title>WGS assembly of Brachypodium distachyon.</title>
        <authorList>
            <consortium name="The International Brachypodium Initiative"/>
            <person name="Lucas S."/>
            <person name="Harmon-Smith M."/>
            <person name="Lail K."/>
            <person name="Tice H."/>
            <person name="Grimwood J."/>
            <person name="Bruce D."/>
            <person name="Barry K."/>
            <person name="Shu S."/>
            <person name="Lindquist E."/>
            <person name="Wang M."/>
            <person name="Pitluck S."/>
            <person name="Vogel J.P."/>
            <person name="Garvin D.F."/>
            <person name="Mockler T.C."/>
            <person name="Schmutz J."/>
            <person name="Rokhsar D."/>
            <person name="Bevan M.W."/>
        </authorList>
    </citation>
    <scope>NUCLEOTIDE SEQUENCE</scope>
    <source>
        <strain evidence="1">Bd21</strain>
    </source>
</reference>
<gene>
    <name evidence="1" type="ORF">BRADI_2g55296v3</name>
</gene>
<evidence type="ECO:0000313" key="1">
    <source>
        <dbReference type="EMBL" id="KQK10569.2"/>
    </source>
</evidence>
<keyword evidence="3" id="KW-1185">Reference proteome</keyword>
<dbReference type="Gramene" id="KQK10569">
    <property type="protein sequence ID" value="KQK10569"/>
    <property type="gene ID" value="BRADI_2g55296v3"/>
</dbReference>
<proteinExistence type="predicted"/>
<dbReference type="EMBL" id="CM000881">
    <property type="protein sequence ID" value="KQK10569.2"/>
    <property type="molecule type" value="Genomic_DNA"/>
</dbReference>
<reference evidence="1 2" key="1">
    <citation type="journal article" date="2010" name="Nature">
        <title>Genome sequencing and analysis of the model grass Brachypodium distachyon.</title>
        <authorList>
            <consortium name="International Brachypodium Initiative"/>
        </authorList>
    </citation>
    <scope>NUCLEOTIDE SEQUENCE [LARGE SCALE GENOMIC DNA]</scope>
    <source>
        <strain evidence="1 2">Bd21</strain>
    </source>
</reference>
<reference evidence="2" key="3">
    <citation type="submission" date="2018-08" db="UniProtKB">
        <authorList>
            <consortium name="EnsemblPlants"/>
        </authorList>
    </citation>
    <scope>IDENTIFICATION</scope>
    <source>
        <strain evidence="2">cv. Bd21</strain>
    </source>
</reference>